<dbReference type="Proteomes" id="UP000002743">
    <property type="component" value="Chromosome"/>
</dbReference>
<dbReference type="GO" id="GO:0006935">
    <property type="term" value="P:chemotaxis"/>
    <property type="evidence" value="ECO:0007669"/>
    <property type="project" value="UniProtKB-KW"/>
</dbReference>
<dbReference type="Gene3D" id="1.10.287.950">
    <property type="entry name" value="Methyl-accepting chemotaxis protein"/>
    <property type="match status" value="1"/>
</dbReference>
<reference evidence="8" key="1">
    <citation type="submission" date="2009-07" db="EMBL/GenBank/DDBJ databases">
        <title>Complete sequence of chromosome of Methylovorus sp. SIP3-4.</title>
        <authorList>
            <person name="Lucas S."/>
            <person name="Copeland A."/>
            <person name="Lapidus A."/>
            <person name="Glavina del Rio T."/>
            <person name="Tice H."/>
            <person name="Bruce D."/>
            <person name="Goodwin L."/>
            <person name="Pitluck S."/>
            <person name="Clum A."/>
            <person name="Larimer F."/>
            <person name="Land M."/>
            <person name="Hauser L."/>
            <person name="Kyrpides N."/>
            <person name="Mikhailova N."/>
            <person name="Kayluzhnaya M."/>
            <person name="Chistoserdova L."/>
        </authorList>
    </citation>
    <scope>NUCLEOTIDE SEQUENCE [LARGE SCALE GENOMIC DNA]</scope>
    <source>
        <strain evidence="8">SIP3-4</strain>
    </source>
</reference>
<proteinExistence type="inferred from homology"/>
<evidence type="ECO:0000256" key="5">
    <source>
        <dbReference type="SAM" id="MobiDB-lite"/>
    </source>
</evidence>
<dbReference type="RefSeq" id="WP_015830522.1">
    <property type="nucleotide sequence ID" value="NC_012969.1"/>
</dbReference>
<dbReference type="Pfam" id="PF00497">
    <property type="entry name" value="SBP_bac_3"/>
    <property type="match status" value="1"/>
</dbReference>
<dbReference type="OrthoDB" id="5363083at2"/>
<dbReference type="InterPro" id="IPR051310">
    <property type="entry name" value="MCP_chemotaxis"/>
</dbReference>
<dbReference type="HOGENOM" id="CLU_446133_0_0_4"/>
<dbReference type="KEGG" id="mei:Msip34_1917"/>
<dbReference type="GO" id="GO:0007165">
    <property type="term" value="P:signal transduction"/>
    <property type="evidence" value="ECO:0007669"/>
    <property type="project" value="UniProtKB-KW"/>
</dbReference>
<feature type="region of interest" description="Disordered" evidence="5">
    <location>
        <begin position="1"/>
        <end position="32"/>
    </location>
</feature>
<feature type="compositionally biased region" description="Low complexity" evidence="5">
    <location>
        <begin position="16"/>
        <end position="32"/>
    </location>
</feature>
<evidence type="ECO:0000256" key="2">
    <source>
        <dbReference type="ARBA" id="ARBA00029447"/>
    </source>
</evidence>
<dbReference type="SMART" id="SM00062">
    <property type="entry name" value="PBPb"/>
    <property type="match status" value="1"/>
</dbReference>
<evidence type="ECO:0000256" key="3">
    <source>
        <dbReference type="PROSITE-ProRule" id="PRU00284"/>
    </source>
</evidence>
<evidence type="ECO:0000256" key="1">
    <source>
        <dbReference type="ARBA" id="ARBA00022500"/>
    </source>
</evidence>
<feature type="compositionally biased region" description="Polar residues" evidence="5">
    <location>
        <begin position="1"/>
        <end position="10"/>
    </location>
</feature>
<dbReference type="Pfam" id="PF00015">
    <property type="entry name" value="MCPsignal"/>
    <property type="match status" value="1"/>
</dbReference>
<feature type="domain" description="Methyl-accepting transducer" evidence="6">
    <location>
        <begin position="34"/>
        <end position="187"/>
    </location>
</feature>
<dbReference type="SUPFAM" id="SSF58104">
    <property type="entry name" value="Methyl-accepting chemotaxis protein (MCP) signaling domain"/>
    <property type="match status" value="1"/>
</dbReference>
<gene>
    <name evidence="7" type="ordered locus">Msip34_1917</name>
</gene>
<accession>C6X716</accession>
<dbReference type="InterPro" id="IPR004089">
    <property type="entry name" value="MCPsignal_dom"/>
</dbReference>
<dbReference type="GO" id="GO:0004888">
    <property type="term" value="F:transmembrane signaling receptor activity"/>
    <property type="evidence" value="ECO:0007669"/>
    <property type="project" value="TreeGrafter"/>
</dbReference>
<evidence type="ECO:0000313" key="7">
    <source>
        <dbReference type="EMBL" id="ACT51159.1"/>
    </source>
</evidence>
<dbReference type="InterPro" id="IPR001638">
    <property type="entry name" value="Solute-binding_3/MltF_N"/>
</dbReference>
<dbReference type="PANTHER" id="PTHR43531:SF11">
    <property type="entry name" value="METHYL-ACCEPTING CHEMOTAXIS PROTEIN 3"/>
    <property type="match status" value="1"/>
</dbReference>
<dbReference type="PROSITE" id="PS50111">
    <property type="entry name" value="CHEMOTAXIS_TRANSDUC_2"/>
    <property type="match status" value="1"/>
</dbReference>
<evidence type="ECO:0000313" key="8">
    <source>
        <dbReference type="Proteomes" id="UP000002743"/>
    </source>
</evidence>
<dbReference type="SUPFAM" id="SSF53850">
    <property type="entry name" value="Periplasmic binding protein-like II"/>
    <property type="match status" value="1"/>
</dbReference>
<dbReference type="PANTHER" id="PTHR43531">
    <property type="entry name" value="PROTEIN ICFG"/>
    <property type="match status" value="1"/>
</dbReference>
<dbReference type="eggNOG" id="COG0840">
    <property type="taxonomic scope" value="Bacteria"/>
</dbReference>
<reference evidence="7 8" key="2">
    <citation type="journal article" date="2011" name="J. Bacteriol.">
        <title>Genomes of three methylotrophs from a single niche uncover genetic and metabolic divergence of Methylophilaceae.</title>
        <authorList>
            <person name="Lapidus A."/>
            <person name="Clum A."/>
            <person name="Labutti K."/>
            <person name="Kaluzhnaya M.G."/>
            <person name="Lim S."/>
            <person name="Beck D.A."/>
            <person name="Glavina Del Rio T."/>
            <person name="Nolan M."/>
            <person name="Mavromatis K."/>
            <person name="Huntemann M."/>
            <person name="Lucas S."/>
            <person name="Lidstrom M.E."/>
            <person name="Ivanova N."/>
            <person name="Chistoserdova L."/>
        </authorList>
    </citation>
    <scope>NUCLEOTIDE SEQUENCE [LARGE SCALE GENOMIC DNA]</scope>
    <source>
        <strain evidence="7 8">SIP3-4</strain>
    </source>
</reference>
<feature type="coiled-coil region" evidence="4">
    <location>
        <begin position="77"/>
        <end position="108"/>
    </location>
</feature>
<dbReference type="STRING" id="582744.Msip34_1917"/>
<name>C6X716_METGS</name>
<comment type="similarity">
    <text evidence="2">Belongs to the methyl-accepting chemotaxis (MCP) protein family.</text>
</comment>
<sequence length="589" mass="65703">MTPVSSSLTSYEAPDRSASAAPATSAMSTRPPDANISIAGLGARLSHLMRQLLNTESTQSARFVEVENRVGAMTMEVEAVTERMQTSMHEAEQLREQSQQDFSQASSELSQGLWQLEQSLSEKLTKVNEVVRGLERVGRELELIAVNAAIQAAHAGEAGRSFSVVADHVRQLARHTVQNANEVSQMLDFKDFQQQLIGFGHSSRENVDQVDKQTVAAFSKVQQAFGEIRTSMQTLVEHGKVIETMHHLDRGSYQGQRVKVAWARELAEDLQKSAGVTELQLPLHLARVLRKDGGYKPQAYDRLNDILQRGVLRVAIEPSFKGLSFRLRPGEALRGLDVEYATAFARYLGVQIEFIEHPWDQCVDLLHIGRSRGEPEADLVWSALPPSASYYKVAYSDAYTYLHYMLARRAGDERISGLGSLQGKVLGCINDPGAFATLEAAGLRWSKHKREERGTIRLANLIAYTDQSIIHDALADGKIDAFAVDQPIFAWACNGKDSPWHGRIELLNGNIAPSPWYYTVAVADDPASYTLLQHVNAFIREFSRTRERETLELRWQFYPVHGTAGYQGEAGSLRGEPELYHDWLQQQTA</sequence>
<evidence type="ECO:0000259" key="6">
    <source>
        <dbReference type="PROSITE" id="PS50111"/>
    </source>
</evidence>
<dbReference type="AlphaFoldDB" id="C6X716"/>
<evidence type="ECO:0000256" key="4">
    <source>
        <dbReference type="SAM" id="Coils"/>
    </source>
</evidence>
<keyword evidence="1" id="KW-0145">Chemotaxis</keyword>
<dbReference type="eggNOG" id="COG0834">
    <property type="taxonomic scope" value="Bacteria"/>
</dbReference>
<dbReference type="Gene3D" id="3.40.190.10">
    <property type="entry name" value="Periplasmic binding protein-like II"/>
    <property type="match status" value="2"/>
</dbReference>
<keyword evidence="8" id="KW-1185">Reference proteome</keyword>
<organism evidence="7 8">
    <name type="scientific">Methylovorus glucosotrophus (strain SIP3-4)</name>
    <dbReference type="NCBI Taxonomy" id="582744"/>
    <lineage>
        <taxon>Bacteria</taxon>
        <taxon>Pseudomonadati</taxon>
        <taxon>Pseudomonadota</taxon>
        <taxon>Betaproteobacteria</taxon>
        <taxon>Nitrosomonadales</taxon>
        <taxon>Methylophilaceae</taxon>
        <taxon>Methylovorus</taxon>
    </lineage>
</organism>
<protein>
    <submittedName>
        <fullName evidence="7">Methyl-accepting chemotaxis sensory transducer</fullName>
    </submittedName>
</protein>
<keyword evidence="3" id="KW-0807">Transducer</keyword>
<keyword evidence="4" id="KW-0175">Coiled coil</keyword>
<dbReference type="EMBL" id="CP001674">
    <property type="protein sequence ID" value="ACT51159.1"/>
    <property type="molecule type" value="Genomic_DNA"/>
</dbReference>
<dbReference type="SMART" id="SM00283">
    <property type="entry name" value="MA"/>
    <property type="match status" value="1"/>
</dbReference>
<dbReference type="GO" id="GO:0005886">
    <property type="term" value="C:plasma membrane"/>
    <property type="evidence" value="ECO:0007669"/>
    <property type="project" value="TreeGrafter"/>
</dbReference>